<evidence type="ECO:0000259" key="1">
    <source>
        <dbReference type="Pfam" id="PF01408"/>
    </source>
</evidence>
<dbReference type="Gene3D" id="3.40.50.720">
    <property type="entry name" value="NAD(P)-binding Rossmann-like Domain"/>
    <property type="match status" value="1"/>
</dbReference>
<sequence length="357" mass="40996">MDHKLKVGIIGLGEVAQIIHLPILESLSDKYEVTALCDISKQLLQTIGERYRVTNLFTDAKELTKQKDLDVIFVLNSDEYHTDCVISAVQNKKHVLVEKPMCLTKSDADRIIEARDKNEVHVMVGYMRRFAPAFIEAVHEMKKLDKINYVKVRDIIGQNSLFIEQSSNVLRFNDMPKDAMVDKEERAMKMVNEAIGEDAPDTLRTTYRLLCGLSSHDLSAMRELIGFPNRVVSASNWNGGKFITATLEYDDFYTTFETGIDNIIRFDAHIEVFGNNKQLTVQYNTPYIRHLPTNLILAKTVNGNYSECVTRPTFKDPYTLELEHFFEVVTKGILLKTTPEDFKKDLELFDMIIEKLR</sequence>
<dbReference type="Pfam" id="PF01408">
    <property type="entry name" value="GFO_IDH_MocA"/>
    <property type="match status" value="1"/>
</dbReference>
<organism evidence="2 3">
    <name type="scientific">Gracilibacillus thailandensis</name>
    <dbReference type="NCBI Taxonomy" id="563735"/>
    <lineage>
        <taxon>Bacteria</taxon>
        <taxon>Bacillati</taxon>
        <taxon>Bacillota</taxon>
        <taxon>Bacilli</taxon>
        <taxon>Bacillales</taxon>
        <taxon>Bacillaceae</taxon>
        <taxon>Gracilibacillus</taxon>
    </lineage>
</organism>
<evidence type="ECO:0000313" key="3">
    <source>
        <dbReference type="Proteomes" id="UP000435187"/>
    </source>
</evidence>
<dbReference type="InterPro" id="IPR036291">
    <property type="entry name" value="NAD(P)-bd_dom_sf"/>
</dbReference>
<gene>
    <name evidence="2" type="ORF">GH885_15200</name>
</gene>
<dbReference type="InterPro" id="IPR000683">
    <property type="entry name" value="Gfo/Idh/MocA-like_OxRdtase_N"/>
</dbReference>
<name>A0A6N7R3G2_9BACI</name>
<accession>A0A6N7R3G2</accession>
<dbReference type="InterPro" id="IPR051450">
    <property type="entry name" value="Gfo/Idh/MocA_Oxidoreductases"/>
</dbReference>
<reference evidence="2 3" key="1">
    <citation type="submission" date="2019-10" db="EMBL/GenBank/DDBJ databases">
        <title>Gracilibacillus salitolerans sp. nov., a moderate halophile isolated from a saline soil in northwest China.</title>
        <authorList>
            <person name="Gan L."/>
        </authorList>
    </citation>
    <scope>NUCLEOTIDE SEQUENCE [LARGE SCALE GENOMIC DNA]</scope>
    <source>
        <strain evidence="2 3">TP2-8</strain>
    </source>
</reference>
<dbReference type="Proteomes" id="UP000435187">
    <property type="component" value="Unassembled WGS sequence"/>
</dbReference>
<dbReference type="GO" id="GO:0000166">
    <property type="term" value="F:nucleotide binding"/>
    <property type="evidence" value="ECO:0007669"/>
    <property type="project" value="InterPro"/>
</dbReference>
<dbReference type="PANTHER" id="PTHR43377:SF1">
    <property type="entry name" value="BILIVERDIN REDUCTASE A"/>
    <property type="match status" value="1"/>
</dbReference>
<dbReference type="RefSeq" id="WP_153836228.1">
    <property type="nucleotide sequence ID" value="NZ_JBHUMW010000035.1"/>
</dbReference>
<dbReference type="Gene3D" id="3.30.360.10">
    <property type="entry name" value="Dihydrodipicolinate Reductase, domain 2"/>
    <property type="match status" value="1"/>
</dbReference>
<dbReference type="AlphaFoldDB" id="A0A6N7R3G2"/>
<dbReference type="SUPFAM" id="SSF51735">
    <property type="entry name" value="NAD(P)-binding Rossmann-fold domains"/>
    <property type="match status" value="1"/>
</dbReference>
<protein>
    <submittedName>
        <fullName evidence="2">Gfo/Idh/MocA family oxidoreductase</fullName>
    </submittedName>
</protein>
<comment type="caution">
    <text evidence="2">The sequence shown here is derived from an EMBL/GenBank/DDBJ whole genome shotgun (WGS) entry which is preliminary data.</text>
</comment>
<proteinExistence type="predicted"/>
<dbReference type="EMBL" id="WJEE01000037">
    <property type="protein sequence ID" value="MRI67666.1"/>
    <property type="molecule type" value="Genomic_DNA"/>
</dbReference>
<dbReference type="PANTHER" id="PTHR43377">
    <property type="entry name" value="BILIVERDIN REDUCTASE A"/>
    <property type="match status" value="1"/>
</dbReference>
<feature type="domain" description="Gfo/Idh/MocA-like oxidoreductase N-terminal" evidence="1">
    <location>
        <begin position="5"/>
        <end position="126"/>
    </location>
</feature>
<keyword evidence="3" id="KW-1185">Reference proteome</keyword>
<evidence type="ECO:0000313" key="2">
    <source>
        <dbReference type="EMBL" id="MRI67666.1"/>
    </source>
</evidence>